<evidence type="ECO:0000256" key="5">
    <source>
        <dbReference type="ARBA" id="ARBA00023136"/>
    </source>
</evidence>
<comment type="similarity">
    <text evidence="2 6">Belongs to the 4-toluene sulfonate uptake permease (TSUP) (TC 2.A.102) family.</text>
</comment>
<evidence type="ECO:0000313" key="7">
    <source>
        <dbReference type="EMBL" id="QSZ26740.1"/>
    </source>
</evidence>
<dbReference type="AlphaFoldDB" id="A0A975G9R6"/>
<dbReference type="KEGG" id="aaut:ACETAC_07520"/>
<dbReference type="Pfam" id="PF01925">
    <property type="entry name" value="TauE"/>
    <property type="match status" value="1"/>
</dbReference>
<dbReference type="RefSeq" id="WP_284679422.1">
    <property type="nucleotide sequence ID" value="NZ_CP060096.1"/>
</dbReference>
<dbReference type="Proteomes" id="UP000671913">
    <property type="component" value="Chromosome"/>
</dbReference>
<keyword evidence="5 6" id="KW-0472">Membrane</keyword>
<keyword evidence="3 6" id="KW-0812">Transmembrane</keyword>
<feature type="transmembrane region" description="Helical" evidence="6">
    <location>
        <begin position="99"/>
        <end position="117"/>
    </location>
</feature>
<evidence type="ECO:0000256" key="2">
    <source>
        <dbReference type="ARBA" id="ARBA00009142"/>
    </source>
</evidence>
<sequence length="118" mass="12728">MKKKLQLILIGFLTGILNGLFGAGGGTLIVPFFVFILGIEDHKAHATAISIILPLTILSSIIYIKENLINLPLTLNIALGSTVGGYIGAKLLYKIPIKILRKIFGIIMIIAAVRIFIS</sequence>
<dbReference type="GO" id="GO:0005886">
    <property type="term" value="C:plasma membrane"/>
    <property type="evidence" value="ECO:0007669"/>
    <property type="project" value="UniProtKB-SubCell"/>
</dbReference>
<proteinExistence type="inferred from homology"/>
<evidence type="ECO:0000256" key="3">
    <source>
        <dbReference type="ARBA" id="ARBA00022692"/>
    </source>
</evidence>
<keyword evidence="8" id="KW-1185">Reference proteome</keyword>
<dbReference type="PANTHER" id="PTHR43701">
    <property type="entry name" value="MEMBRANE TRANSPORTER PROTEIN MJ0441-RELATED"/>
    <property type="match status" value="1"/>
</dbReference>
<feature type="transmembrane region" description="Helical" evidence="6">
    <location>
        <begin position="7"/>
        <end position="38"/>
    </location>
</feature>
<dbReference type="EMBL" id="CP060096">
    <property type="protein sequence ID" value="QSZ26740.1"/>
    <property type="molecule type" value="Genomic_DNA"/>
</dbReference>
<evidence type="ECO:0000256" key="6">
    <source>
        <dbReference type="RuleBase" id="RU363041"/>
    </source>
</evidence>
<comment type="subcellular location">
    <subcellularLocation>
        <location evidence="6">Cell membrane</location>
        <topology evidence="6">Multi-pass membrane protein</topology>
    </subcellularLocation>
    <subcellularLocation>
        <location evidence="1">Membrane</location>
        <topology evidence="1">Multi-pass membrane protein</topology>
    </subcellularLocation>
</comment>
<protein>
    <recommendedName>
        <fullName evidence="6">Probable membrane transporter protein</fullName>
    </recommendedName>
</protein>
<dbReference type="InterPro" id="IPR051598">
    <property type="entry name" value="TSUP/Inactive_protease-like"/>
</dbReference>
<evidence type="ECO:0000256" key="4">
    <source>
        <dbReference type="ARBA" id="ARBA00022989"/>
    </source>
</evidence>
<feature type="transmembrane region" description="Helical" evidence="6">
    <location>
        <begin position="44"/>
        <end position="64"/>
    </location>
</feature>
<gene>
    <name evidence="7" type="ORF">ACETAC_07520</name>
</gene>
<feature type="transmembrane region" description="Helical" evidence="6">
    <location>
        <begin position="71"/>
        <end position="93"/>
    </location>
</feature>
<keyword evidence="6" id="KW-1003">Cell membrane</keyword>
<dbReference type="InterPro" id="IPR002781">
    <property type="entry name" value="TM_pro_TauE-like"/>
</dbReference>
<evidence type="ECO:0000313" key="8">
    <source>
        <dbReference type="Proteomes" id="UP000671913"/>
    </source>
</evidence>
<evidence type="ECO:0000256" key="1">
    <source>
        <dbReference type="ARBA" id="ARBA00004141"/>
    </source>
</evidence>
<name>A0A975G9R6_9THEO</name>
<organism evidence="7 8">
    <name type="scientific">Aceticella autotrophica</name>
    <dbReference type="NCBI Taxonomy" id="2755338"/>
    <lineage>
        <taxon>Bacteria</taxon>
        <taxon>Bacillati</taxon>
        <taxon>Bacillota</taxon>
        <taxon>Clostridia</taxon>
        <taxon>Thermoanaerobacterales</taxon>
        <taxon>Thermoanaerobacteraceae</taxon>
        <taxon>Aceticella</taxon>
    </lineage>
</organism>
<reference evidence="7" key="1">
    <citation type="submission" date="2020-08" db="EMBL/GenBank/DDBJ databases">
        <title>Genomic insights into the carbon and energy metabolism of the first obligate autotrophic acetogenic bacterium Aceticella autotrophica gen. nov., sp. nov.</title>
        <authorList>
            <person name="Toshchakov S.V."/>
            <person name="Elcheninov A.G."/>
            <person name="Kublanov I.V."/>
            <person name="Frolov E.N."/>
            <person name="Lebedinsky A.V."/>
        </authorList>
    </citation>
    <scope>NUCLEOTIDE SEQUENCE</scope>
    <source>
        <strain evidence="7">3443-3Ac</strain>
    </source>
</reference>
<dbReference type="PANTHER" id="PTHR43701:SF2">
    <property type="entry name" value="MEMBRANE TRANSPORTER PROTEIN YJNA-RELATED"/>
    <property type="match status" value="1"/>
</dbReference>
<keyword evidence="4 6" id="KW-1133">Transmembrane helix</keyword>
<accession>A0A975G9R6</accession>